<dbReference type="InterPro" id="IPR012337">
    <property type="entry name" value="RNaseH-like_sf"/>
</dbReference>
<name>A0AAW1EIZ7_ZOAVI</name>
<dbReference type="SMART" id="SM00597">
    <property type="entry name" value="ZnF_TTF"/>
    <property type="match status" value="1"/>
</dbReference>
<evidence type="ECO:0000313" key="3">
    <source>
        <dbReference type="EMBL" id="KAK9522440.1"/>
    </source>
</evidence>
<dbReference type="Pfam" id="PF14291">
    <property type="entry name" value="DUF4371"/>
    <property type="match status" value="1"/>
</dbReference>
<dbReference type="InterPro" id="IPR006580">
    <property type="entry name" value="Znf_TTF"/>
</dbReference>
<evidence type="ECO:0000259" key="2">
    <source>
        <dbReference type="SMART" id="SM00597"/>
    </source>
</evidence>
<dbReference type="PANTHER" id="PTHR45749">
    <property type="match status" value="1"/>
</dbReference>
<keyword evidence="4" id="KW-1185">Reference proteome</keyword>
<comment type="caution">
    <text evidence="3">The sequence shown here is derived from an EMBL/GenBank/DDBJ whole genome shotgun (WGS) entry which is preliminary data.</text>
</comment>
<organism evidence="3 4">
    <name type="scientific">Zoarces viviparus</name>
    <name type="common">Viviparous eelpout</name>
    <name type="synonym">Blennius viviparus</name>
    <dbReference type="NCBI Taxonomy" id="48416"/>
    <lineage>
        <taxon>Eukaryota</taxon>
        <taxon>Metazoa</taxon>
        <taxon>Chordata</taxon>
        <taxon>Craniata</taxon>
        <taxon>Vertebrata</taxon>
        <taxon>Euteleostomi</taxon>
        <taxon>Actinopterygii</taxon>
        <taxon>Neopterygii</taxon>
        <taxon>Teleostei</taxon>
        <taxon>Neoteleostei</taxon>
        <taxon>Acanthomorphata</taxon>
        <taxon>Eupercaria</taxon>
        <taxon>Perciformes</taxon>
        <taxon>Cottioidei</taxon>
        <taxon>Zoarcales</taxon>
        <taxon>Zoarcidae</taxon>
        <taxon>Zoarcinae</taxon>
        <taxon>Zoarces</taxon>
    </lineage>
</organism>
<feature type="region of interest" description="Disordered" evidence="1">
    <location>
        <begin position="37"/>
        <end position="75"/>
    </location>
</feature>
<dbReference type="SUPFAM" id="SSF53098">
    <property type="entry name" value="Ribonuclease H-like"/>
    <property type="match status" value="1"/>
</dbReference>
<dbReference type="Pfam" id="PF05699">
    <property type="entry name" value="Dimer_Tnp_hAT"/>
    <property type="match status" value="1"/>
</dbReference>
<dbReference type="InterPro" id="IPR025398">
    <property type="entry name" value="DUF4371"/>
</dbReference>
<proteinExistence type="predicted"/>
<protein>
    <recommendedName>
        <fullName evidence="2">TTF-type domain-containing protein</fullName>
    </recommendedName>
</protein>
<feature type="domain" description="TTF-type" evidence="2">
    <location>
        <begin position="90"/>
        <end position="179"/>
    </location>
</feature>
<evidence type="ECO:0000256" key="1">
    <source>
        <dbReference type="SAM" id="MobiDB-lite"/>
    </source>
</evidence>
<dbReference type="InterPro" id="IPR008906">
    <property type="entry name" value="HATC_C_dom"/>
</dbReference>
<dbReference type="AlphaFoldDB" id="A0AAW1EIZ7"/>
<accession>A0AAW1EIZ7</accession>
<dbReference type="EMBL" id="JBCEZU010000221">
    <property type="protein sequence ID" value="KAK9522440.1"/>
    <property type="molecule type" value="Genomic_DNA"/>
</dbReference>
<dbReference type="GO" id="GO:0046983">
    <property type="term" value="F:protein dimerization activity"/>
    <property type="evidence" value="ECO:0007669"/>
    <property type="project" value="InterPro"/>
</dbReference>
<feature type="region of interest" description="Disordered" evidence="1">
    <location>
        <begin position="1"/>
        <end position="21"/>
    </location>
</feature>
<reference evidence="3 4" key="1">
    <citation type="journal article" date="2024" name="Genome Biol. Evol.">
        <title>Chromosome-level genome assembly of the viviparous eelpout Zoarces viviparus.</title>
        <authorList>
            <person name="Fuhrmann N."/>
            <person name="Brasseur M.V."/>
            <person name="Bakowski C.E."/>
            <person name="Podsiadlowski L."/>
            <person name="Prost S."/>
            <person name="Krehenwinkel H."/>
            <person name="Mayer C."/>
        </authorList>
    </citation>
    <scope>NUCLEOTIDE SEQUENCE [LARGE SCALE GENOMIC DNA]</scope>
    <source>
        <strain evidence="3">NO-MEL_2022_Ind0_liver</strain>
    </source>
</reference>
<feature type="compositionally biased region" description="Low complexity" evidence="1">
    <location>
        <begin position="48"/>
        <end position="66"/>
    </location>
</feature>
<gene>
    <name evidence="3" type="ORF">VZT92_018907</name>
</gene>
<dbReference type="Proteomes" id="UP001488805">
    <property type="component" value="Unassembled WGS sequence"/>
</dbReference>
<sequence length="771" mass="87296">MDIRRFFNKPRSVSEDPGDGDRACVSEAGCSYAQTSEEIDSAREANVSPAEASRQQRSSQQASEPAGDLGIDQPNQVVKKNYPSRLFSGKKRSFHSAWYTNRDWLEYSVNADAAYCYPCRKFRAPGSSMDSAFTLNGFSDWKHAVEMGKGLNKHAASKEHMLCATMWKDKEMRIATGREVSTLVNAEQLQRNRYYLSSIVDVIEFLAVNHLPFRGDNDSYVSMSDDGCGLFLSMFEYTLRKDPVLATIAQSIPHNARYTSHEIQNELLDIMSTMVTEHIVTEVGESFYTIKVDGTRDPTGRENISIVVRFINESYEPTERLLTIATADQGDAATLTDTIVEELSKAGLSPRRIISQVYDGASLMSGKHGGVQKRLQEKLQRDIPYVHCFNHQLHLVVSHALAAEQAVLDFFSTCNILYKFCRRPTVAILYKGERLKRLLEQRWTGHFGTVSVVLRSFDDLVTLLKEIDSQRTYGADVRVEAAGLLRTMSEPSFRFIAEMVHSILSYLDPPNTMLQSEDMDLLTGMQLVNSACVCVENLRSEIKLVALLERCRSAEPPMEKRRRTINPAFDSYIVEERIAQEDPNDEMELRRLYFSCIDSVCGEIKERFGERNCAVMGALKALDPEDADFLDASKIAPLLKLTNTSVVDTEYAVANQFLRARMDDTSPPDGGRWTMAKVLKYLHQPLEAMPSVITALKHALTFGASTALCENSFSTLKNVFSDHRQSMLHKRKANLIMLAFEKDLTKKFRTEWRDTVLRRFHSVAHRRLPLY</sequence>
<evidence type="ECO:0000313" key="4">
    <source>
        <dbReference type="Proteomes" id="UP001488805"/>
    </source>
</evidence>
<dbReference type="PANTHER" id="PTHR45749:SF37">
    <property type="entry name" value="OS05G0311600 PROTEIN"/>
    <property type="match status" value="1"/>
</dbReference>